<comment type="caution">
    <text evidence="5">The sequence shown here is derived from an EMBL/GenBank/DDBJ whole genome shotgun (WGS) entry which is preliminary data.</text>
</comment>
<organism evidence="5 6">
    <name type="scientific">Actinomadura darangshiensis</name>
    <dbReference type="NCBI Taxonomy" id="705336"/>
    <lineage>
        <taxon>Bacteria</taxon>
        <taxon>Bacillati</taxon>
        <taxon>Actinomycetota</taxon>
        <taxon>Actinomycetes</taxon>
        <taxon>Streptosporangiales</taxon>
        <taxon>Thermomonosporaceae</taxon>
        <taxon>Actinomadura</taxon>
    </lineage>
</organism>
<comment type="similarity">
    <text evidence="1">Belongs to the UPF0749 family.</text>
</comment>
<protein>
    <submittedName>
        <fullName evidence="5">DUF881 domain-containing protein</fullName>
    </submittedName>
</protein>
<name>A0A4R4ZTL8_9ACTN</name>
<evidence type="ECO:0000313" key="6">
    <source>
        <dbReference type="Proteomes" id="UP000295578"/>
    </source>
</evidence>
<dbReference type="Gene3D" id="3.30.70.1880">
    <property type="entry name" value="Protein of unknown function DUF881"/>
    <property type="match status" value="1"/>
</dbReference>
<dbReference type="RefSeq" id="WP_132205634.1">
    <property type="nucleotide sequence ID" value="NZ_SMKY01000442.1"/>
</dbReference>
<keyword evidence="4" id="KW-1133">Transmembrane helix</keyword>
<dbReference type="PANTHER" id="PTHR37313:SF2">
    <property type="entry name" value="UPF0749 PROTEIN YLXX"/>
    <property type="match status" value="1"/>
</dbReference>
<proteinExistence type="inferred from homology"/>
<sequence>MTREDDRPEDGEHGAGEHGGLRSLAGLLRPRVSAGQLAGGLLCLLLGFAVVAQVRSTERDTTFATARQDELVGVLSDLGQRSERLRGDLRDLEETRAGLERDAQGGTALEEARERATTYGLLAGTLPAEGPGIELVINDPGRGVKALNLLDALEELRDAGAEVVQVGDVRVGVGTYFLDDRNGVRADGTLLAAPYRFLAIGDPHTMTTALNIPGGLVRTLEGAGATVLITQRAKVTVGAIRSP</sequence>
<dbReference type="InterPro" id="IPR010273">
    <property type="entry name" value="DUF881"/>
</dbReference>
<feature type="region of interest" description="Disordered" evidence="3">
    <location>
        <begin position="1"/>
        <end position="20"/>
    </location>
</feature>
<keyword evidence="6" id="KW-1185">Reference proteome</keyword>
<accession>A0A4R4ZTL8</accession>
<evidence type="ECO:0000256" key="2">
    <source>
        <dbReference type="SAM" id="Coils"/>
    </source>
</evidence>
<gene>
    <name evidence="5" type="ORF">E1293_44030</name>
</gene>
<dbReference type="OrthoDB" id="3211287at2"/>
<reference evidence="5 6" key="1">
    <citation type="submission" date="2019-03" db="EMBL/GenBank/DDBJ databases">
        <title>Draft genome sequences of novel Actinobacteria.</title>
        <authorList>
            <person name="Sahin N."/>
            <person name="Ay H."/>
            <person name="Saygin H."/>
        </authorList>
    </citation>
    <scope>NUCLEOTIDE SEQUENCE [LARGE SCALE GENOMIC DNA]</scope>
    <source>
        <strain evidence="5 6">DSM 45941</strain>
    </source>
</reference>
<dbReference type="Pfam" id="PF05949">
    <property type="entry name" value="DUF881"/>
    <property type="match status" value="1"/>
</dbReference>
<evidence type="ECO:0000256" key="4">
    <source>
        <dbReference type="SAM" id="Phobius"/>
    </source>
</evidence>
<feature type="transmembrane region" description="Helical" evidence="4">
    <location>
        <begin position="34"/>
        <end position="52"/>
    </location>
</feature>
<keyword evidence="4" id="KW-0472">Membrane</keyword>
<feature type="coiled-coil region" evidence="2">
    <location>
        <begin position="75"/>
        <end position="102"/>
    </location>
</feature>
<evidence type="ECO:0000256" key="1">
    <source>
        <dbReference type="ARBA" id="ARBA00009108"/>
    </source>
</evidence>
<keyword evidence="2" id="KW-0175">Coiled coil</keyword>
<dbReference type="EMBL" id="SMKY01000442">
    <property type="protein sequence ID" value="TDD62458.1"/>
    <property type="molecule type" value="Genomic_DNA"/>
</dbReference>
<evidence type="ECO:0000313" key="5">
    <source>
        <dbReference type="EMBL" id="TDD62458.1"/>
    </source>
</evidence>
<evidence type="ECO:0000256" key="3">
    <source>
        <dbReference type="SAM" id="MobiDB-lite"/>
    </source>
</evidence>
<keyword evidence="4" id="KW-0812">Transmembrane</keyword>
<dbReference type="GO" id="GO:0005886">
    <property type="term" value="C:plasma membrane"/>
    <property type="evidence" value="ECO:0007669"/>
    <property type="project" value="TreeGrafter"/>
</dbReference>
<dbReference type="PANTHER" id="PTHR37313">
    <property type="entry name" value="UPF0749 PROTEIN RV1825"/>
    <property type="match status" value="1"/>
</dbReference>
<dbReference type="Proteomes" id="UP000295578">
    <property type="component" value="Unassembled WGS sequence"/>
</dbReference>
<dbReference type="AlphaFoldDB" id="A0A4R4ZTL8"/>